<feature type="transmembrane region" description="Helical" evidence="1">
    <location>
        <begin position="237"/>
        <end position="259"/>
    </location>
</feature>
<feature type="transmembrane region" description="Helical" evidence="1">
    <location>
        <begin position="171"/>
        <end position="190"/>
    </location>
</feature>
<feature type="transmembrane region" description="Helical" evidence="1">
    <location>
        <begin position="146"/>
        <end position="165"/>
    </location>
</feature>
<evidence type="ECO:0000256" key="1">
    <source>
        <dbReference type="SAM" id="Phobius"/>
    </source>
</evidence>
<accession>A0A1G7EQR1</accession>
<dbReference type="Pfam" id="PF06772">
    <property type="entry name" value="LtrA"/>
    <property type="match status" value="1"/>
</dbReference>
<dbReference type="AlphaFoldDB" id="A0A1G7EQR1"/>
<feature type="transmembrane region" description="Helical" evidence="1">
    <location>
        <begin position="210"/>
        <end position="231"/>
    </location>
</feature>
<dbReference type="PANTHER" id="PTHR36840">
    <property type="entry name" value="BLL5714 PROTEIN"/>
    <property type="match status" value="1"/>
</dbReference>
<gene>
    <name evidence="2" type="ORF">SAMN05421544_1174</name>
</gene>
<sequence>MKIGIHRVMSGRDFNEKHRASTPLELLFDLVYVIAIAAAVEGLHHSLAEHHMTTGIILYFQGFFFLWWAWINFTWFASAYDTDDTKYRLLTMVQMLGSLIFAAGLSYQFSEHPIYSLGLVGFIIMRIAMIFQWLRAAKEDKKYRKACKRYALGISVVQICWIGFFLSPIEIQQWLIYVLIFAEIYVPYWAEGKQLTTTWHPHHIAERYGLLLIIVLGEGLMGISNTLKVLVEGGESWMNVIIPIGFSTVMIVFLLWWIYFQTPWGKILEKKRAQNIAFIFGYGHYFIFTSVAAVGAGLELVADALRHTDGSSHAVSPYLAITVLSLSIGVFLFFNTLSRLLILGKSISLFYTLLVAFTITAIPILSIHNGLNILPTLLLNLAGVVVYLLINSWHLCKNELHTKY</sequence>
<name>A0A1G7EQR1_9FLAO</name>
<dbReference type="EMBL" id="FNAS01000017">
    <property type="protein sequence ID" value="SDE66001.1"/>
    <property type="molecule type" value="Genomic_DNA"/>
</dbReference>
<keyword evidence="1" id="KW-0812">Transmembrane</keyword>
<keyword evidence="1" id="KW-0472">Membrane</keyword>
<dbReference type="RefSeq" id="WP_092737523.1">
    <property type="nucleotide sequence ID" value="NZ_FNAS01000017.1"/>
</dbReference>
<protein>
    <submittedName>
        <fullName evidence="2">Low temperature requirement protein LtrA</fullName>
    </submittedName>
</protein>
<keyword evidence="3" id="KW-1185">Reference proteome</keyword>
<feature type="transmembrane region" description="Helical" evidence="1">
    <location>
        <begin position="279"/>
        <end position="298"/>
    </location>
</feature>
<evidence type="ECO:0000313" key="3">
    <source>
        <dbReference type="Proteomes" id="UP000198517"/>
    </source>
</evidence>
<proteinExistence type="predicted"/>
<feature type="transmembrane region" description="Helical" evidence="1">
    <location>
        <begin position="114"/>
        <end position="134"/>
    </location>
</feature>
<dbReference type="OrthoDB" id="9798526at2"/>
<feature type="transmembrane region" description="Helical" evidence="1">
    <location>
        <begin position="349"/>
        <end position="367"/>
    </location>
</feature>
<dbReference type="PANTHER" id="PTHR36840:SF1">
    <property type="entry name" value="BLL5714 PROTEIN"/>
    <property type="match status" value="1"/>
</dbReference>
<feature type="transmembrane region" description="Helical" evidence="1">
    <location>
        <begin position="318"/>
        <end position="337"/>
    </location>
</feature>
<feature type="transmembrane region" description="Helical" evidence="1">
    <location>
        <begin position="56"/>
        <end position="77"/>
    </location>
</feature>
<keyword evidence="1" id="KW-1133">Transmembrane helix</keyword>
<reference evidence="2 3" key="1">
    <citation type="submission" date="2016-10" db="EMBL/GenBank/DDBJ databases">
        <authorList>
            <person name="de Groot N.N."/>
        </authorList>
    </citation>
    <scope>NUCLEOTIDE SEQUENCE [LARGE SCALE GENOMIC DNA]</scope>
    <source>
        <strain evidence="2 3">DSM 24015</strain>
    </source>
</reference>
<feature type="transmembrane region" description="Helical" evidence="1">
    <location>
        <begin position="26"/>
        <end position="44"/>
    </location>
</feature>
<organism evidence="2 3">
    <name type="scientific">Riemerella columbipharyngis</name>
    <dbReference type="NCBI Taxonomy" id="1071918"/>
    <lineage>
        <taxon>Bacteria</taxon>
        <taxon>Pseudomonadati</taxon>
        <taxon>Bacteroidota</taxon>
        <taxon>Flavobacteriia</taxon>
        <taxon>Flavobacteriales</taxon>
        <taxon>Weeksellaceae</taxon>
        <taxon>Riemerella</taxon>
    </lineage>
</organism>
<dbReference type="STRING" id="1071918.SAMN05421544_1174"/>
<dbReference type="InterPro" id="IPR010640">
    <property type="entry name" value="Low_temperature_requirement_A"/>
</dbReference>
<feature type="transmembrane region" description="Helical" evidence="1">
    <location>
        <begin position="89"/>
        <end position="108"/>
    </location>
</feature>
<dbReference type="Proteomes" id="UP000198517">
    <property type="component" value="Unassembled WGS sequence"/>
</dbReference>
<evidence type="ECO:0000313" key="2">
    <source>
        <dbReference type="EMBL" id="SDE66001.1"/>
    </source>
</evidence>
<feature type="transmembrane region" description="Helical" evidence="1">
    <location>
        <begin position="373"/>
        <end position="390"/>
    </location>
</feature>